<dbReference type="CDD" id="cd02440">
    <property type="entry name" value="AdoMet_MTases"/>
    <property type="match status" value="1"/>
</dbReference>
<protein>
    <submittedName>
        <fullName evidence="5">O-methyltransferase</fullName>
    </submittedName>
</protein>
<dbReference type="OrthoDB" id="9799672at2"/>
<dbReference type="InterPro" id="IPR029063">
    <property type="entry name" value="SAM-dependent_MTases_sf"/>
</dbReference>
<keyword evidence="6" id="KW-1185">Reference proteome</keyword>
<evidence type="ECO:0000313" key="5">
    <source>
        <dbReference type="EMBL" id="ASV74296.1"/>
    </source>
</evidence>
<dbReference type="GO" id="GO:0008171">
    <property type="term" value="F:O-methyltransferase activity"/>
    <property type="evidence" value="ECO:0007669"/>
    <property type="project" value="InterPro"/>
</dbReference>
<dbReference type="KEGG" id="ttf:THTE_1694"/>
<evidence type="ECO:0000256" key="4">
    <source>
        <dbReference type="SAM" id="SignalP"/>
    </source>
</evidence>
<dbReference type="SUPFAM" id="SSF53335">
    <property type="entry name" value="S-adenosyl-L-methionine-dependent methyltransferases"/>
    <property type="match status" value="1"/>
</dbReference>
<evidence type="ECO:0000256" key="2">
    <source>
        <dbReference type="ARBA" id="ARBA00022679"/>
    </source>
</evidence>
<sequence length="233" mass="25532">MLRSSVLVLAACGMLVFADSVCRAQPPGGPRQRGNPRAVFEVKTLPKDDVEKRILEVIEEVGRNQRAGNMIVPEEDGRLLRAWAEAVGAKHVVELGTSVGYSGLWFCLVLKKTGGKLTTFEINEKRAAMARENFEKAGVSDIVTIVLGDAHETVKQVKEPIDVLFLDADKTGYLDYFEKLSPLVRPGGVVIAHNMIPSMADPRFVKAITTNPDYETVFLHMDASGVSVSVKKH</sequence>
<dbReference type="AlphaFoldDB" id="A0A286REB5"/>
<accession>A0A286REB5</accession>
<keyword evidence="2 5" id="KW-0808">Transferase</keyword>
<dbReference type="PANTHER" id="PTHR43836:SF2">
    <property type="entry name" value="CATECHOL O-METHYLTRANSFERASE 1-RELATED"/>
    <property type="match status" value="1"/>
</dbReference>
<dbReference type="GO" id="GO:0032259">
    <property type="term" value="P:methylation"/>
    <property type="evidence" value="ECO:0007669"/>
    <property type="project" value="UniProtKB-KW"/>
</dbReference>
<dbReference type="Gene3D" id="3.40.50.150">
    <property type="entry name" value="Vaccinia Virus protein VP39"/>
    <property type="match status" value="1"/>
</dbReference>
<keyword evidence="4" id="KW-0732">Signal</keyword>
<gene>
    <name evidence="5" type="ORF">THTE_1694</name>
</gene>
<evidence type="ECO:0000256" key="3">
    <source>
        <dbReference type="ARBA" id="ARBA00022691"/>
    </source>
</evidence>
<organism evidence="5 6">
    <name type="scientific">Thermogutta terrifontis</name>
    <dbReference type="NCBI Taxonomy" id="1331910"/>
    <lineage>
        <taxon>Bacteria</taxon>
        <taxon>Pseudomonadati</taxon>
        <taxon>Planctomycetota</taxon>
        <taxon>Planctomycetia</taxon>
        <taxon>Pirellulales</taxon>
        <taxon>Thermoguttaceae</taxon>
        <taxon>Thermogutta</taxon>
    </lineage>
</organism>
<reference evidence="5 6" key="1">
    <citation type="journal article" name="Front. Microbiol.">
        <title>Sugar Metabolism of the First Thermophilic Planctomycete Thermogutta terrifontis: Comparative Genomic and Transcriptomic Approaches.</title>
        <authorList>
            <person name="Elcheninov A.G."/>
            <person name="Menzel P."/>
            <person name="Gudbergsdottir S.R."/>
            <person name="Slesarev A.I."/>
            <person name="Kadnikov V.V."/>
            <person name="Krogh A."/>
            <person name="Bonch-Osmolovskaya E.A."/>
            <person name="Peng X."/>
            <person name="Kublanov I.V."/>
        </authorList>
    </citation>
    <scope>NUCLEOTIDE SEQUENCE [LARGE SCALE GENOMIC DNA]</scope>
    <source>
        <strain evidence="5 6">R1</strain>
    </source>
</reference>
<dbReference type="PROSITE" id="PS51682">
    <property type="entry name" value="SAM_OMT_I"/>
    <property type="match status" value="1"/>
</dbReference>
<dbReference type="EMBL" id="CP018477">
    <property type="protein sequence ID" value="ASV74296.1"/>
    <property type="molecule type" value="Genomic_DNA"/>
</dbReference>
<name>A0A286REB5_9BACT</name>
<dbReference type="PANTHER" id="PTHR43836">
    <property type="entry name" value="CATECHOL O-METHYLTRANSFERASE 1-RELATED"/>
    <property type="match status" value="1"/>
</dbReference>
<evidence type="ECO:0000256" key="1">
    <source>
        <dbReference type="ARBA" id="ARBA00022603"/>
    </source>
</evidence>
<dbReference type="InterPro" id="IPR002935">
    <property type="entry name" value="SAM_O-MeTrfase"/>
</dbReference>
<keyword evidence="3" id="KW-0949">S-adenosyl-L-methionine</keyword>
<feature type="signal peptide" evidence="4">
    <location>
        <begin position="1"/>
        <end position="24"/>
    </location>
</feature>
<proteinExistence type="predicted"/>
<dbReference type="Pfam" id="PF01596">
    <property type="entry name" value="Methyltransf_3"/>
    <property type="match status" value="1"/>
</dbReference>
<keyword evidence="1 5" id="KW-0489">Methyltransferase</keyword>
<feature type="chain" id="PRO_5012786949" evidence="4">
    <location>
        <begin position="25"/>
        <end position="233"/>
    </location>
</feature>
<evidence type="ECO:0000313" key="6">
    <source>
        <dbReference type="Proteomes" id="UP000215086"/>
    </source>
</evidence>
<dbReference type="Proteomes" id="UP000215086">
    <property type="component" value="Chromosome"/>
</dbReference>
<dbReference type="RefSeq" id="WP_095414660.1">
    <property type="nucleotide sequence ID" value="NZ_CP018477.1"/>
</dbReference>